<sequence>MQKLFLYPVVWPPAPDFLGSASIDAPMTGKVVHERLA</sequence>
<dbReference type="EMBL" id="CBWN010000134">
    <property type="protein sequence ID" value="CDL28593.1"/>
    <property type="molecule type" value="Genomic_DNA"/>
</dbReference>
<dbReference type="Proteomes" id="UP000019199">
    <property type="component" value="Unassembled WGS sequence"/>
</dbReference>
<proteinExistence type="predicted"/>
<evidence type="ECO:0000313" key="2">
    <source>
        <dbReference type="Proteomes" id="UP000019199"/>
    </source>
</evidence>
<accession>W1F4L6</accession>
<evidence type="ECO:0000313" key="1">
    <source>
        <dbReference type="EMBL" id="CDL28593.1"/>
    </source>
</evidence>
<organism evidence="1 2">
    <name type="scientific">Escherichia coli ISC7</name>
    <dbReference type="NCBI Taxonomy" id="1432555"/>
    <lineage>
        <taxon>Bacteria</taxon>
        <taxon>Pseudomonadati</taxon>
        <taxon>Pseudomonadota</taxon>
        <taxon>Gammaproteobacteria</taxon>
        <taxon>Enterobacterales</taxon>
        <taxon>Enterobacteriaceae</taxon>
        <taxon>Escherichia</taxon>
    </lineage>
</organism>
<name>W1F4L6_ECOLX</name>
<protein>
    <submittedName>
        <fullName evidence="1">Uncharacterized protein</fullName>
    </submittedName>
</protein>
<dbReference type="AlphaFoldDB" id="W1F4L6"/>
<comment type="caution">
    <text evidence="1">The sequence shown here is derived from an EMBL/GenBank/DDBJ whole genome shotgun (WGS) entry which is preliminary data.</text>
</comment>
<reference evidence="1 2" key="1">
    <citation type="submission" date="2013-10" db="EMBL/GenBank/DDBJ databases">
        <title>Antibiotic resistance diversity of beta-lactamase producers in the General Hospital Vienna.</title>
        <authorList>
            <person name="Barisic I."/>
            <person name="Mitteregger D."/>
            <person name="Hirschl A.M."/>
            <person name="Noehammer C."/>
            <person name="Wiesinger-Mayr H."/>
        </authorList>
    </citation>
    <scope>NUCLEOTIDE SEQUENCE [LARGE SCALE GENOMIC DNA]</scope>
    <source>
        <strain evidence="1 2">ISC7</strain>
    </source>
</reference>